<reference evidence="2 3" key="1">
    <citation type="journal article" date="2017" name="Biochemistry">
        <title>Identification of the Biosynthetic Pathway for the Antibiotic Bicyclomycin.</title>
        <authorList>
            <person name="Patteson J."/>
            <person name="Cai W."/>
            <person name="Johnson R.A."/>
            <person name="Santa Maria K."/>
            <person name="Li B."/>
        </authorList>
    </citation>
    <scope>NUCLEOTIDE SEQUENCE [LARGE SCALE GENOMIC DNA]</scope>
    <source>
        <strain evidence="2 3">ATCC 21532</strain>
    </source>
</reference>
<sequence>MNHHFATRIAAGSVLLAVGGLACAAGTAQADDAHGRGTAPLTSRVAGLTSAGGPVGRAASLLKEEIPKEASGQVYLRSPLAEG</sequence>
<dbReference type="Proteomes" id="UP000222531">
    <property type="component" value="Unassembled WGS sequence"/>
</dbReference>
<evidence type="ECO:0000313" key="3">
    <source>
        <dbReference type="Proteomes" id="UP000222531"/>
    </source>
</evidence>
<comment type="caution">
    <text evidence="2">The sequence shown here is derived from an EMBL/GenBank/DDBJ whole genome shotgun (WGS) entry which is preliminary data.</text>
</comment>
<keyword evidence="3" id="KW-1185">Reference proteome</keyword>
<proteinExistence type="predicted"/>
<feature type="signal peptide" evidence="1">
    <location>
        <begin position="1"/>
        <end position="30"/>
    </location>
</feature>
<gene>
    <name evidence="2" type="ORF">BLA24_04975</name>
</gene>
<evidence type="ECO:0000313" key="2">
    <source>
        <dbReference type="EMBL" id="PHQ52911.1"/>
    </source>
</evidence>
<organism evidence="2 3">
    <name type="scientific">Streptomyces cinnamoneus</name>
    <name type="common">Streptoverticillium cinnamoneum</name>
    <dbReference type="NCBI Taxonomy" id="53446"/>
    <lineage>
        <taxon>Bacteria</taxon>
        <taxon>Bacillati</taxon>
        <taxon>Actinomycetota</taxon>
        <taxon>Actinomycetes</taxon>
        <taxon>Kitasatosporales</taxon>
        <taxon>Streptomycetaceae</taxon>
        <taxon>Streptomyces</taxon>
        <taxon>Streptomyces cinnamoneus group</taxon>
    </lineage>
</organism>
<protein>
    <submittedName>
        <fullName evidence="2">Uncharacterized protein</fullName>
    </submittedName>
</protein>
<evidence type="ECO:0000256" key="1">
    <source>
        <dbReference type="SAM" id="SignalP"/>
    </source>
</evidence>
<dbReference type="EMBL" id="NHZO01000070">
    <property type="protein sequence ID" value="PHQ52911.1"/>
    <property type="molecule type" value="Genomic_DNA"/>
</dbReference>
<keyword evidence="1" id="KW-0732">Signal</keyword>
<name>A0A2G1XNY9_STRCJ</name>
<feature type="chain" id="PRO_5044381092" evidence="1">
    <location>
        <begin position="31"/>
        <end position="83"/>
    </location>
</feature>
<dbReference type="AlphaFoldDB" id="A0A2G1XNY9"/>
<accession>A0A2G1XNY9</accession>
<dbReference type="RefSeq" id="WP_099197930.1">
    <property type="nucleotide sequence ID" value="NZ_JBIRXA010000007.1"/>
</dbReference>